<gene>
    <name evidence="1" type="ORF">TVAG_385310</name>
</gene>
<dbReference type="Proteomes" id="UP000001542">
    <property type="component" value="Unassembled WGS sequence"/>
</dbReference>
<protein>
    <submittedName>
        <fullName evidence="1">Uncharacterized protein</fullName>
    </submittedName>
</protein>
<dbReference type="InParanoid" id="A2FXM3"/>
<name>A2FXM3_TRIV3</name>
<dbReference type="AlphaFoldDB" id="A2FXM3"/>
<dbReference type="VEuPathDB" id="TrichDB:TVAG_385310"/>
<evidence type="ECO:0000313" key="2">
    <source>
        <dbReference type="Proteomes" id="UP000001542"/>
    </source>
</evidence>
<dbReference type="RefSeq" id="XP_001303264.1">
    <property type="nucleotide sequence ID" value="XM_001303263.1"/>
</dbReference>
<dbReference type="VEuPathDB" id="TrichDB:TVAGG3_0640320"/>
<accession>A2FXM3</accession>
<sequence>MKKHRIKIDDTGDDYHMKYYMSMFNISDKSFYTSSFYGFPLSNISIDRLLSENFEHLPECRGKVENRIDNIIVWHSGRQNLETIFYGSKFKKIINPHIYIYQNKQLTSDLCFDSNTSLIPHWLED</sequence>
<keyword evidence="2" id="KW-1185">Reference proteome</keyword>
<proteinExistence type="predicted"/>
<reference evidence="1" key="2">
    <citation type="journal article" date="2007" name="Science">
        <title>Draft genome sequence of the sexually transmitted pathogen Trichomonas vaginalis.</title>
        <authorList>
            <person name="Carlton J.M."/>
            <person name="Hirt R.P."/>
            <person name="Silva J.C."/>
            <person name="Delcher A.L."/>
            <person name="Schatz M."/>
            <person name="Zhao Q."/>
            <person name="Wortman J.R."/>
            <person name="Bidwell S.L."/>
            <person name="Alsmark U.C.M."/>
            <person name="Besteiro S."/>
            <person name="Sicheritz-Ponten T."/>
            <person name="Noel C.J."/>
            <person name="Dacks J.B."/>
            <person name="Foster P.G."/>
            <person name="Simillion C."/>
            <person name="Van de Peer Y."/>
            <person name="Miranda-Saavedra D."/>
            <person name="Barton G.J."/>
            <person name="Westrop G.D."/>
            <person name="Mueller S."/>
            <person name="Dessi D."/>
            <person name="Fiori P.L."/>
            <person name="Ren Q."/>
            <person name="Paulsen I."/>
            <person name="Zhang H."/>
            <person name="Bastida-Corcuera F.D."/>
            <person name="Simoes-Barbosa A."/>
            <person name="Brown M.T."/>
            <person name="Hayes R.D."/>
            <person name="Mukherjee M."/>
            <person name="Okumura C.Y."/>
            <person name="Schneider R."/>
            <person name="Smith A.J."/>
            <person name="Vanacova S."/>
            <person name="Villalvazo M."/>
            <person name="Haas B.J."/>
            <person name="Pertea M."/>
            <person name="Feldblyum T.V."/>
            <person name="Utterback T.R."/>
            <person name="Shu C.L."/>
            <person name="Osoegawa K."/>
            <person name="de Jong P.J."/>
            <person name="Hrdy I."/>
            <person name="Horvathova L."/>
            <person name="Zubacova Z."/>
            <person name="Dolezal P."/>
            <person name="Malik S.B."/>
            <person name="Logsdon J.M. Jr."/>
            <person name="Henze K."/>
            <person name="Gupta A."/>
            <person name="Wang C.C."/>
            <person name="Dunne R.L."/>
            <person name="Upcroft J.A."/>
            <person name="Upcroft P."/>
            <person name="White O."/>
            <person name="Salzberg S.L."/>
            <person name="Tang P."/>
            <person name="Chiu C.-H."/>
            <person name="Lee Y.-S."/>
            <person name="Embley T.M."/>
            <person name="Coombs G.H."/>
            <person name="Mottram J.C."/>
            <person name="Tachezy J."/>
            <person name="Fraser-Liggett C.M."/>
            <person name="Johnson P.J."/>
        </authorList>
    </citation>
    <scope>NUCLEOTIDE SEQUENCE [LARGE SCALE GENOMIC DNA]</scope>
    <source>
        <strain evidence="1">G3</strain>
    </source>
</reference>
<dbReference type="EMBL" id="DS114117">
    <property type="protein sequence ID" value="EAX90334.1"/>
    <property type="molecule type" value="Genomic_DNA"/>
</dbReference>
<reference evidence="1" key="1">
    <citation type="submission" date="2006-10" db="EMBL/GenBank/DDBJ databases">
        <authorList>
            <person name="Amadeo P."/>
            <person name="Zhao Q."/>
            <person name="Wortman J."/>
            <person name="Fraser-Liggett C."/>
            <person name="Carlton J."/>
        </authorList>
    </citation>
    <scope>NUCLEOTIDE SEQUENCE</scope>
    <source>
        <strain evidence="1">G3</strain>
    </source>
</reference>
<organism evidence="1 2">
    <name type="scientific">Trichomonas vaginalis (strain ATCC PRA-98 / G3)</name>
    <dbReference type="NCBI Taxonomy" id="412133"/>
    <lineage>
        <taxon>Eukaryota</taxon>
        <taxon>Metamonada</taxon>
        <taxon>Parabasalia</taxon>
        <taxon>Trichomonadida</taxon>
        <taxon>Trichomonadidae</taxon>
        <taxon>Trichomonas</taxon>
    </lineage>
</organism>
<evidence type="ECO:0000313" key="1">
    <source>
        <dbReference type="EMBL" id="EAX90334.1"/>
    </source>
</evidence>
<dbReference type="KEGG" id="tva:75664620"/>